<gene>
    <name evidence="1" type="ordered locus">TMO_0432</name>
</gene>
<dbReference type="PATRIC" id="fig|1110502.3.peg.445"/>
<sequence>MRYQSFHRVPAAITGIAHDPEACPMTATAATTSSTAQAPTALARDLARAGRIAEAEAVIAGLVAEVADFTPAHVTINRDGYSLNSVNGFIEAADGRSFFFKFHQEEDEAETVGEYYRAELLAGAGFPVDRPVVASGAVGRQILIYARRDQPRLADLARAVEAEAGGIGGPAPVAAARLIAAQADADRLVADRYLATLHDITADEAAAEPLHRLFHDRLIDHGAPERPGGRMVRFYEGQVFHLGGRAEAPDLTLSWHQLKDLRWTVGGITYDRGLGALFDEARARLLPARFAGAGVVAHGDAHNANVWFEAGAGDVADRLVFFDPAFAGAHVPALLAEVKATFHNIFAHPFWLYDAAVAEGLYTVRARLDADGRGITIDHDHDPGPLRRAFLAAKGDLLWRPLLQALAACGQLDADWRRVVKLALFCCPTLVMNLRAGPDGGHHGPAASALGLAIAVAMGAEPAGGATDPLSTMLDAVTP</sequence>
<keyword evidence="2" id="KW-1185">Reference proteome</keyword>
<protein>
    <recommendedName>
        <fullName evidence="3">Aminoglycoside phosphotransferase domain-containing protein</fullName>
    </recommendedName>
</protein>
<dbReference type="STRING" id="1110502.TMO_0432"/>
<proteinExistence type="predicted"/>
<name>I3THN3_TISMK</name>
<dbReference type="HOGENOM" id="CLU_631358_0_0_5"/>
<evidence type="ECO:0000313" key="1">
    <source>
        <dbReference type="EMBL" id="AFK52271.1"/>
    </source>
</evidence>
<organism evidence="1 2">
    <name type="scientific">Tistrella mobilis (strain KA081020-065)</name>
    <dbReference type="NCBI Taxonomy" id="1110502"/>
    <lineage>
        <taxon>Bacteria</taxon>
        <taxon>Pseudomonadati</taxon>
        <taxon>Pseudomonadota</taxon>
        <taxon>Alphaproteobacteria</taxon>
        <taxon>Geminicoccales</taxon>
        <taxon>Geminicoccaceae</taxon>
        <taxon>Tistrella</taxon>
    </lineage>
</organism>
<dbReference type="eggNOG" id="COG2334">
    <property type="taxonomic scope" value="Bacteria"/>
</dbReference>
<dbReference type="KEGG" id="tmo:TMO_0432"/>
<dbReference type="EMBL" id="CP003236">
    <property type="protein sequence ID" value="AFK52271.1"/>
    <property type="molecule type" value="Genomic_DNA"/>
</dbReference>
<dbReference type="AlphaFoldDB" id="I3THN3"/>
<evidence type="ECO:0000313" key="2">
    <source>
        <dbReference type="Proteomes" id="UP000005258"/>
    </source>
</evidence>
<evidence type="ECO:0008006" key="3">
    <source>
        <dbReference type="Google" id="ProtNLM"/>
    </source>
</evidence>
<dbReference type="Proteomes" id="UP000005258">
    <property type="component" value="Chromosome"/>
</dbReference>
<accession>I3THN3</accession>
<reference evidence="1 2" key="1">
    <citation type="journal article" date="2012" name="J. Am. Chem. Soc.">
        <title>Bacterial biosynthesis and maturation of the didemnin anti-cancer agents.</title>
        <authorList>
            <person name="Xu Y."/>
            <person name="Kersten R.D."/>
            <person name="Nam S.J."/>
            <person name="Lu L."/>
            <person name="Al-Suwailem A.M."/>
            <person name="Zheng H."/>
            <person name="Fenical W."/>
            <person name="Dorrestein P.C."/>
            <person name="Moore B.S."/>
            <person name="Qian P.Y."/>
        </authorList>
    </citation>
    <scope>NUCLEOTIDE SEQUENCE [LARGE SCALE GENOMIC DNA]</scope>
    <source>
        <strain evidence="1 2">KA081020-065</strain>
    </source>
</reference>